<dbReference type="Pfam" id="PF00300">
    <property type="entry name" value="His_Phos_1"/>
    <property type="match status" value="1"/>
</dbReference>
<dbReference type="Proteomes" id="UP000012015">
    <property type="component" value="Unassembled WGS sequence"/>
</dbReference>
<dbReference type="GO" id="GO:0005737">
    <property type="term" value="C:cytoplasm"/>
    <property type="evidence" value="ECO:0007669"/>
    <property type="project" value="TreeGrafter"/>
</dbReference>
<dbReference type="InterPro" id="IPR050275">
    <property type="entry name" value="PGM_Phosphatase"/>
</dbReference>
<dbReference type="RefSeq" id="WP_007271981.1">
    <property type="nucleotide sequence ID" value="NZ_AOCK01000008.1"/>
</dbReference>
<organism evidence="1 2">
    <name type="scientific">Paeniglutamicibacter gangotriensis Lz1y</name>
    <dbReference type="NCBI Taxonomy" id="1276920"/>
    <lineage>
        <taxon>Bacteria</taxon>
        <taxon>Bacillati</taxon>
        <taxon>Actinomycetota</taxon>
        <taxon>Actinomycetes</taxon>
        <taxon>Micrococcales</taxon>
        <taxon>Micrococcaceae</taxon>
        <taxon>Paeniglutamicibacter</taxon>
    </lineage>
</organism>
<reference evidence="1 2" key="1">
    <citation type="journal article" date="2013" name="Genome Announc.">
        <title>Draft Genome Sequence of Arthrobacter gangotriensis Strain Lz1yT, Isolated from a Penguin Rookery Soil Sample Collected in Antarctica, near the Indian Station Dakshin Gangotri.</title>
        <authorList>
            <person name="Shivaji S."/>
            <person name="Ara S."/>
            <person name="Bandi S."/>
            <person name="Singh A."/>
            <person name="Kumar Pinnaka A."/>
        </authorList>
    </citation>
    <scope>NUCLEOTIDE SEQUENCE [LARGE SCALE GENOMIC DNA]</scope>
    <source>
        <strain evidence="1 2">Lz1y</strain>
    </source>
</reference>
<dbReference type="PATRIC" id="fig|1276920.7.peg.2814"/>
<dbReference type="AlphaFoldDB" id="M7MS63"/>
<dbReference type="Gene3D" id="3.40.50.1240">
    <property type="entry name" value="Phosphoglycerate mutase-like"/>
    <property type="match status" value="1"/>
</dbReference>
<dbReference type="GO" id="GO:0016791">
    <property type="term" value="F:phosphatase activity"/>
    <property type="evidence" value="ECO:0007669"/>
    <property type="project" value="TreeGrafter"/>
</dbReference>
<dbReference type="InterPro" id="IPR001345">
    <property type="entry name" value="PG/BPGM_mutase_AS"/>
</dbReference>
<keyword evidence="2" id="KW-1185">Reference proteome</keyword>
<dbReference type="STRING" id="1276920.ADIAG_02814"/>
<protein>
    <submittedName>
        <fullName evidence="1">Phosphoglycerate mutase</fullName>
    </submittedName>
</protein>
<dbReference type="PROSITE" id="PS00175">
    <property type="entry name" value="PG_MUTASE"/>
    <property type="match status" value="1"/>
</dbReference>
<name>M7MS63_9MICC</name>
<evidence type="ECO:0000313" key="1">
    <source>
        <dbReference type="EMBL" id="EMQ97871.1"/>
    </source>
</evidence>
<dbReference type="PANTHER" id="PTHR48100:SF58">
    <property type="entry name" value="PE-PGRS FAMILY PROTEIN PE_PGRS11"/>
    <property type="match status" value="1"/>
</dbReference>
<dbReference type="SUPFAM" id="SSF53254">
    <property type="entry name" value="Phosphoglycerate mutase-like"/>
    <property type="match status" value="1"/>
</dbReference>
<dbReference type="SMART" id="SM00855">
    <property type="entry name" value="PGAM"/>
    <property type="match status" value="1"/>
</dbReference>
<dbReference type="eggNOG" id="COG0406">
    <property type="taxonomic scope" value="Bacteria"/>
</dbReference>
<proteinExistence type="predicted"/>
<dbReference type="PANTHER" id="PTHR48100">
    <property type="entry name" value="BROAD-SPECIFICITY PHOSPHATASE YOR283W-RELATED"/>
    <property type="match status" value="1"/>
</dbReference>
<sequence>MRLILIRHGQTASNLAQALDTAAPGAPLDETGMAQAEALVERLGADELDAVFSSTLLRAKMTATPLAQARGLVVAEHVGLTEISAGDLEMRNDPESQLAYSDAFVGWLSGDLRAKVPGGEDAQTALDRFDAVVQDARNSGTGKLAVISHAAMLVTWLAIRSNNFDPTLLSPLPLNNTGVVTLEGVGSSGWKLRSWQDRILD</sequence>
<comment type="caution">
    <text evidence="1">The sequence shown here is derived from an EMBL/GenBank/DDBJ whole genome shotgun (WGS) entry which is preliminary data.</text>
</comment>
<gene>
    <name evidence="1" type="ORF">ADIAG_02814</name>
</gene>
<evidence type="ECO:0000313" key="2">
    <source>
        <dbReference type="Proteomes" id="UP000012015"/>
    </source>
</evidence>
<accession>M7MS63</accession>
<dbReference type="InterPro" id="IPR013078">
    <property type="entry name" value="His_Pase_superF_clade-1"/>
</dbReference>
<dbReference type="InterPro" id="IPR029033">
    <property type="entry name" value="His_PPase_superfam"/>
</dbReference>
<dbReference type="EMBL" id="AOCK01000008">
    <property type="protein sequence ID" value="EMQ97871.1"/>
    <property type="molecule type" value="Genomic_DNA"/>
</dbReference>
<dbReference type="CDD" id="cd07067">
    <property type="entry name" value="HP_PGM_like"/>
    <property type="match status" value="1"/>
</dbReference>